<comment type="caution">
    <text evidence="2">The sequence shown here is derived from an EMBL/GenBank/DDBJ whole genome shotgun (WGS) entry which is preliminary data.</text>
</comment>
<evidence type="ECO:0000313" key="2">
    <source>
        <dbReference type="EMBL" id="PEN11328.1"/>
    </source>
</evidence>
<keyword evidence="1" id="KW-0472">Membrane</keyword>
<feature type="transmembrane region" description="Helical" evidence="1">
    <location>
        <begin position="12"/>
        <end position="33"/>
    </location>
</feature>
<accession>A0A2A8CTY3</accession>
<protein>
    <submittedName>
        <fullName evidence="2">Uncharacterized protein</fullName>
    </submittedName>
</protein>
<sequence>MPDVAYGETVSFTSRLVFGLRAAVGAWALFFPFESTSPPYLLVEAALIVLSVVLGFTIEQWHQSNDVELRAQRALVSFHQ</sequence>
<evidence type="ECO:0000313" key="3">
    <source>
        <dbReference type="Proteomes" id="UP000220102"/>
    </source>
</evidence>
<name>A0A2A8CTY3_9BACT</name>
<keyword evidence="1" id="KW-0812">Transmembrane</keyword>
<dbReference type="AlphaFoldDB" id="A0A2A8CTY3"/>
<reference evidence="2 3" key="1">
    <citation type="submission" date="2017-10" db="EMBL/GenBank/DDBJ databases">
        <title>Draft genome of Longibacter Salinarum.</title>
        <authorList>
            <person name="Goh K.M."/>
            <person name="Shamsir M.S."/>
            <person name="Lim S.W."/>
        </authorList>
    </citation>
    <scope>NUCLEOTIDE SEQUENCE [LARGE SCALE GENOMIC DNA]</scope>
    <source>
        <strain evidence="2 3">KCTC 52045</strain>
    </source>
</reference>
<evidence type="ECO:0000256" key="1">
    <source>
        <dbReference type="SAM" id="Phobius"/>
    </source>
</evidence>
<feature type="transmembrane region" description="Helical" evidence="1">
    <location>
        <begin position="40"/>
        <end position="58"/>
    </location>
</feature>
<keyword evidence="3" id="KW-1185">Reference proteome</keyword>
<gene>
    <name evidence="2" type="ORF">CRI94_16205</name>
</gene>
<keyword evidence="1" id="KW-1133">Transmembrane helix</keyword>
<proteinExistence type="predicted"/>
<dbReference type="EMBL" id="PDEQ01000010">
    <property type="protein sequence ID" value="PEN11328.1"/>
    <property type="molecule type" value="Genomic_DNA"/>
</dbReference>
<dbReference type="Proteomes" id="UP000220102">
    <property type="component" value="Unassembled WGS sequence"/>
</dbReference>
<organism evidence="2 3">
    <name type="scientific">Longibacter salinarum</name>
    <dbReference type="NCBI Taxonomy" id="1850348"/>
    <lineage>
        <taxon>Bacteria</taxon>
        <taxon>Pseudomonadati</taxon>
        <taxon>Rhodothermota</taxon>
        <taxon>Rhodothermia</taxon>
        <taxon>Rhodothermales</taxon>
        <taxon>Salisaetaceae</taxon>
        <taxon>Longibacter</taxon>
    </lineage>
</organism>